<proteinExistence type="predicted"/>
<sequence>MEKGIFWARRDADGKIELLTVKTPCDENGSALCPVCYTSKSGDNFNHKAEWEKLDRSVTKGCAYNAYPRGRVEIKNGKVTVYANPVLLWEDIRLFIIQTFRLAQTTAQGKVRFCADGSAHYRFFTEEEF</sequence>
<protein>
    <submittedName>
        <fullName evidence="1">Uncharacterized protein</fullName>
    </submittedName>
</protein>
<dbReference type="AlphaFoldDB" id="A0A938X5T1"/>
<name>A0A938X5T1_9FIRM</name>
<dbReference type="EMBL" id="JACJKY010000006">
    <property type="protein sequence ID" value="MBM6920498.1"/>
    <property type="molecule type" value="Genomic_DNA"/>
</dbReference>
<reference evidence="1" key="1">
    <citation type="submission" date="2020-08" db="EMBL/GenBank/DDBJ databases">
        <authorList>
            <person name="Cejkova D."/>
            <person name="Kubasova T."/>
            <person name="Jahodarova E."/>
            <person name="Rychlik I."/>
        </authorList>
    </citation>
    <scope>NUCLEOTIDE SEQUENCE</scope>
    <source>
        <strain evidence="1">An559</strain>
    </source>
</reference>
<evidence type="ECO:0000313" key="1">
    <source>
        <dbReference type="EMBL" id="MBM6920498.1"/>
    </source>
</evidence>
<keyword evidence="2" id="KW-1185">Reference proteome</keyword>
<dbReference type="RefSeq" id="WP_204445437.1">
    <property type="nucleotide sequence ID" value="NZ_JACJKY010000006.1"/>
</dbReference>
<accession>A0A938X5T1</accession>
<evidence type="ECO:0000313" key="2">
    <source>
        <dbReference type="Proteomes" id="UP000774750"/>
    </source>
</evidence>
<organism evidence="1 2">
    <name type="scientific">Merdimmobilis hominis</name>
    <dbReference type="NCBI Taxonomy" id="2897707"/>
    <lineage>
        <taxon>Bacteria</taxon>
        <taxon>Bacillati</taxon>
        <taxon>Bacillota</taxon>
        <taxon>Clostridia</taxon>
        <taxon>Eubacteriales</taxon>
        <taxon>Oscillospiraceae</taxon>
        <taxon>Merdimmobilis</taxon>
    </lineage>
</organism>
<gene>
    <name evidence="1" type="ORF">H6A12_04925</name>
</gene>
<reference evidence="1" key="2">
    <citation type="journal article" date="2021" name="Sci. Rep.">
        <title>The distribution of antibiotic resistance genes in chicken gut microbiota commensals.</title>
        <authorList>
            <person name="Juricova H."/>
            <person name="Matiasovicova J."/>
            <person name="Kubasova T."/>
            <person name="Cejkova D."/>
            <person name="Rychlik I."/>
        </authorList>
    </citation>
    <scope>NUCLEOTIDE SEQUENCE</scope>
    <source>
        <strain evidence="1">An559</strain>
    </source>
</reference>
<dbReference type="Proteomes" id="UP000774750">
    <property type="component" value="Unassembled WGS sequence"/>
</dbReference>
<comment type="caution">
    <text evidence="1">The sequence shown here is derived from an EMBL/GenBank/DDBJ whole genome shotgun (WGS) entry which is preliminary data.</text>
</comment>